<reference evidence="1 2" key="1">
    <citation type="submission" date="2021-06" db="EMBL/GenBank/DDBJ databases">
        <authorList>
            <person name="Palmer J.M."/>
        </authorList>
    </citation>
    <scope>NUCLEOTIDE SEQUENCE [LARGE SCALE GENOMIC DNA]</scope>
    <source>
        <strain evidence="1 2">XC_2019</strain>
        <tissue evidence="1">Muscle</tissue>
    </source>
</reference>
<evidence type="ECO:0000313" key="2">
    <source>
        <dbReference type="Proteomes" id="UP001434883"/>
    </source>
</evidence>
<keyword evidence="2" id="KW-1185">Reference proteome</keyword>
<proteinExistence type="predicted"/>
<gene>
    <name evidence="1" type="ORF">XENOCAPTIV_030059</name>
</gene>
<organism evidence="1 2">
    <name type="scientific">Xenoophorus captivus</name>
    <dbReference type="NCBI Taxonomy" id="1517983"/>
    <lineage>
        <taxon>Eukaryota</taxon>
        <taxon>Metazoa</taxon>
        <taxon>Chordata</taxon>
        <taxon>Craniata</taxon>
        <taxon>Vertebrata</taxon>
        <taxon>Euteleostomi</taxon>
        <taxon>Actinopterygii</taxon>
        <taxon>Neopterygii</taxon>
        <taxon>Teleostei</taxon>
        <taxon>Neoteleostei</taxon>
        <taxon>Acanthomorphata</taxon>
        <taxon>Ovalentaria</taxon>
        <taxon>Atherinomorphae</taxon>
        <taxon>Cyprinodontiformes</taxon>
        <taxon>Goodeidae</taxon>
        <taxon>Xenoophorus</taxon>
    </lineage>
</organism>
<dbReference type="EMBL" id="JAHRIN010068124">
    <property type="protein sequence ID" value="MEQ2215280.1"/>
    <property type="molecule type" value="Genomic_DNA"/>
</dbReference>
<name>A0ABV0S3Y5_9TELE</name>
<sequence>MEALKYHQAKASLQQRSNFDVRANHQNYSKEDLVWVVSKVWQRGLCPEHPVTESALGGKPHCPMENCSCSEVYVDGVNKCLSWGYYKAYVEFVFTKNMQANTFIIKK</sequence>
<protein>
    <submittedName>
        <fullName evidence="1">Uncharacterized protein</fullName>
    </submittedName>
</protein>
<comment type="caution">
    <text evidence="1">The sequence shown here is derived from an EMBL/GenBank/DDBJ whole genome shotgun (WGS) entry which is preliminary data.</text>
</comment>
<accession>A0ABV0S3Y5</accession>
<evidence type="ECO:0000313" key="1">
    <source>
        <dbReference type="EMBL" id="MEQ2215280.1"/>
    </source>
</evidence>
<dbReference type="Proteomes" id="UP001434883">
    <property type="component" value="Unassembled WGS sequence"/>
</dbReference>